<accession>A0ABT6CJI1</accession>
<feature type="signal peptide" evidence="1">
    <location>
        <begin position="1"/>
        <end position="19"/>
    </location>
</feature>
<evidence type="ECO:0000256" key="1">
    <source>
        <dbReference type="SAM" id="SignalP"/>
    </source>
</evidence>
<dbReference type="PROSITE" id="PS51257">
    <property type="entry name" value="PROKAR_LIPOPROTEIN"/>
    <property type="match status" value="1"/>
</dbReference>
<evidence type="ECO:0008006" key="4">
    <source>
        <dbReference type="Google" id="ProtNLM"/>
    </source>
</evidence>
<organism evidence="2 3">
    <name type="scientific">Novosphingobium cyanobacteriorum</name>
    <dbReference type="NCBI Taxonomy" id="3024215"/>
    <lineage>
        <taxon>Bacteria</taxon>
        <taxon>Pseudomonadati</taxon>
        <taxon>Pseudomonadota</taxon>
        <taxon>Alphaproteobacteria</taxon>
        <taxon>Sphingomonadales</taxon>
        <taxon>Sphingomonadaceae</taxon>
        <taxon>Novosphingobium</taxon>
    </lineage>
</organism>
<evidence type="ECO:0000313" key="2">
    <source>
        <dbReference type="EMBL" id="MDF8334046.1"/>
    </source>
</evidence>
<name>A0ABT6CJI1_9SPHN</name>
<evidence type="ECO:0000313" key="3">
    <source>
        <dbReference type="Proteomes" id="UP001222770"/>
    </source>
</evidence>
<comment type="caution">
    <text evidence="2">The sequence shown here is derived from an EMBL/GenBank/DDBJ whole genome shotgun (WGS) entry which is preliminary data.</text>
</comment>
<protein>
    <recommendedName>
        <fullName evidence="4">Lipoprotein</fullName>
    </recommendedName>
</protein>
<feature type="chain" id="PRO_5046665038" description="Lipoprotein" evidence="1">
    <location>
        <begin position="20"/>
        <end position="188"/>
    </location>
</feature>
<dbReference type="RefSeq" id="WP_277278331.1">
    <property type="nucleotide sequence ID" value="NZ_JAROCY010000011.1"/>
</dbReference>
<gene>
    <name evidence="2" type="ORF">POM99_12600</name>
</gene>
<reference evidence="2 3" key="1">
    <citation type="submission" date="2023-03" db="EMBL/GenBank/DDBJ databases">
        <title>Novosphingobium cyanobacteriorum sp. nov., isolated from a eutrophic reservoir during the Microcystis bloom period.</title>
        <authorList>
            <person name="Kang M."/>
            <person name="Le V."/>
            <person name="Ko S.-R."/>
            <person name="Lee S.-A."/>
            <person name="Ahn C.-Y."/>
        </authorList>
    </citation>
    <scope>NUCLEOTIDE SEQUENCE [LARGE SCALE GENOMIC DNA]</scope>
    <source>
        <strain evidence="2 3">HBC54</strain>
    </source>
</reference>
<keyword evidence="1" id="KW-0732">Signal</keyword>
<proteinExistence type="predicted"/>
<sequence>MRVGLATVWFLLAGCAAPAVTPVASVTQPVPAASEPAGESGETITLRLNTWGLPLAWWQVKDDGTGEIWRISTRDPRGNYDVSRYHFVLPEEAGVPFIAATEEVREAAVKGLECRRTIADMPYGAMTWTYPAAERKLDFDFGCTSDSAGKVYQAIGRATQVIEKMARIDKEPFAVDHYVGGQLQRPTP</sequence>
<dbReference type="EMBL" id="JAROCY010000011">
    <property type="protein sequence ID" value="MDF8334046.1"/>
    <property type="molecule type" value="Genomic_DNA"/>
</dbReference>
<keyword evidence="3" id="KW-1185">Reference proteome</keyword>
<dbReference type="Proteomes" id="UP001222770">
    <property type="component" value="Unassembled WGS sequence"/>
</dbReference>